<reference evidence="8 9" key="1">
    <citation type="submission" date="2018-04" db="EMBL/GenBank/DDBJ databases">
        <title>Genome sequencing of Flavobacterium sp. HYN0048.</title>
        <authorList>
            <person name="Yi H."/>
            <person name="Baek C."/>
        </authorList>
    </citation>
    <scope>NUCLEOTIDE SEQUENCE [LARGE SCALE GENOMIC DNA]</scope>
    <source>
        <strain evidence="8 9">HYN0048</strain>
    </source>
</reference>
<dbReference type="PANTHER" id="PTHR36985">
    <property type="entry name" value="TRANSLOCATION AND ASSEMBLY MODULE SUBUNIT TAMB"/>
    <property type="match status" value="1"/>
</dbReference>
<sequence>MSAISLFHVAIAVAIPQKTISLAWAFLSCWVIGCLVLWIYFNSLNRSAPGLYRLQSKAAVIRAIVREALFVFKRQFLRTLLGVVLLFLGIAIVLSLPVVQTAIGQYVTERINADYKTNIRVEQVAVSVFGGVKLKKVMIRDHHNDTLIYANRIKTNILSFSEAYNGDLFFGDIRLDKMVFKLKTYKGETQSNINTFISLFDDGKKPSGRKFLLKAQNVYFTDSRFLVFDENRANPKDADFSKLDASISNFKIYGPEVSAKINKMAFRDYRGVRVKNLTAKFLYDKTHISLDQLDLETRYSHFKGDVSLKYRQGGMADFNNQVWITAKKMEASVSSNDIRYFYKGISGDKIFDMKSDVSGTLNNLFFRNLHLVDNRNSRINGDVVFKNLFGKEGDAFYMQAAFSKLNSTYDDLAAIMPDVLGKKLPTSLQKLGRFNLNGNVELTPETLVTDFYLSTQIGNIKADLNMSNIDDIDDAVYQGHIIADRFNIGKFIERSDLGIVSFDIDADGSGFTTKNLATKVSGKVSKLYYNRYIYTNIEIDGNLKSPFYKGRAIINDPNLFMDFDGLLDLSGKEKRYDFHTQIDYADLHKLHFIKDTISIFKGDIRMDISGTTVDNMRGKVNIAQASYQNRKDNYIFDDFTLESSFDNQGVRTISINSPDVVDGKVTGKFRFAELGKILQNSAGSLYTNYKPNRVTKGQFLKFNLSIYNKIVEIFYPGIEVGSNTFVRGSINSDESDFKMNFSSPDIKAFDNEFQKVSLNIDNKNPLFNAFIEMDSIKTKYYKVSDFSAINVTMKDTMFVRSEFKGGTKGSDFFNLNLYHTIDKNKNNVVGIKKSELKFKDYLWFLNENSDDGNKIVFDKKLQHFAIDTIMMSHENQKMELMGQLRDSTYKDLSLNFEKVDLSKVLPTVDSLRVTGRLDGKINFKQDKKVFQPTSSLRIDGLNVNDIGLGNMRLNIEGDESFRKFTVNSVLENDNVESFVAEGTFEIANKETQMDVDMRFNRFNIAALSPLGGSVISNIRGFISGTSNISGTFKKPDINGRLFLEEAGLKIPYLNTDYAFRDNSIIDLSENQFIFQNATLVDTKYNTEGRVNGTIKHKNFSDWNLDLAISSDRFLALDTKDSEDAAYYGTAFIDGTATISGPTGDLFIGVDAKSAPGTAIKIPINDTEATSTRNYIHFYSPKEKENIRNGILSTNPDSNYKGLSMKFNLDVNQNADIEVILDRESGHGMNARGVGNLLLEIDTRGKFQMTGDYAVWEGSYNFRYRGLINKTLAVKKNSYITWDGDPLRARLNLEAVYKTDANPAILLDNASVNRKVPVNVGILVTGILSNPEINFDINFPTINAVLKSEIQTKLDDKDIRQTQALTLLATGGFLSNEGVTQSAFTNNLLETGIGIFDNIFQNADDKVNVDLLVVSPDRTPTMETTGQVGFKVSTKVNDRVSVNGQVGVPVGGVNESTIIGNVEVQYRINEDGTANLRFFNRENDINYIGEGIGYTQGVGITYEVDFDTFQQLVNKIFKAKKVETPRKDSDDLPPDSEVLPSYMHINDKKKHDDPAPKPNTEGAPPKED</sequence>
<evidence type="ECO:0000313" key="8">
    <source>
        <dbReference type="EMBL" id="AWA31495.1"/>
    </source>
</evidence>
<evidence type="ECO:0000259" key="7">
    <source>
        <dbReference type="Pfam" id="PF04357"/>
    </source>
</evidence>
<keyword evidence="3 6" id="KW-1133">Transmembrane helix</keyword>
<dbReference type="GO" id="GO:0009306">
    <property type="term" value="P:protein secretion"/>
    <property type="evidence" value="ECO:0007669"/>
    <property type="project" value="InterPro"/>
</dbReference>
<dbReference type="KEGG" id="fmg:HYN48_11510"/>
<dbReference type="GO" id="GO:0005886">
    <property type="term" value="C:plasma membrane"/>
    <property type="evidence" value="ECO:0007669"/>
    <property type="project" value="InterPro"/>
</dbReference>
<evidence type="ECO:0000256" key="2">
    <source>
        <dbReference type="ARBA" id="ARBA00022692"/>
    </source>
</evidence>
<accession>A0A2S0RIP1</accession>
<dbReference type="InterPro" id="IPR007452">
    <property type="entry name" value="TamB_C"/>
</dbReference>
<keyword evidence="4 6" id="KW-0472">Membrane</keyword>
<gene>
    <name evidence="8" type="ORF">HYN48_11510</name>
</gene>
<dbReference type="OrthoDB" id="680700at2"/>
<proteinExistence type="predicted"/>
<feature type="transmembrane region" description="Helical" evidence="6">
    <location>
        <begin position="24"/>
        <end position="41"/>
    </location>
</feature>
<dbReference type="EMBL" id="CP028811">
    <property type="protein sequence ID" value="AWA31495.1"/>
    <property type="molecule type" value="Genomic_DNA"/>
</dbReference>
<evidence type="ECO:0000256" key="3">
    <source>
        <dbReference type="ARBA" id="ARBA00022989"/>
    </source>
</evidence>
<dbReference type="Pfam" id="PF04357">
    <property type="entry name" value="TamB"/>
    <property type="match status" value="1"/>
</dbReference>
<feature type="transmembrane region" description="Helical" evidence="6">
    <location>
        <begin position="76"/>
        <end position="99"/>
    </location>
</feature>
<evidence type="ECO:0000313" key="9">
    <source>
        <dbReference type="Proteomes" id="UP000244193"/>
    </source>
</evidence>
<keyword evidence="9" id="KW-1185">Reference proteome</keyword>
<name>A0A2S0RIP1_9FLAO</name>
<evidence type="ECO:0000256" key="1">
    <source>
        <dbReference type="ARBA" id="ARBA00004167"/>
    </source>
</evidence>
<feature type="domain" description="Translocation and assembly module TamB C-terminal" evidence="7">
    <location>
        <begin position="1083"/>
        <end position="1505"/>
    </location>
</feature>
<comment type="subcellular location">
    <subcellularLocation>
        <location evidence="1">Membrane</location>
        <topology evidence="1">Single-pass membrane protein</topology>
    </subcellularLocation>
</comment>
<dbReference type="PANTHER" id="PTHR36985:SF1">
    <property type="entry name" value="TRANSLOCATION AND ASSEMBLY MODULE SUBUNIT TAMB"/>
    <property type="match status" value="1"/>
</dbReference>
<feature type="region of interest" description="Disordered" evidence="5">
    <location>
        <begin position="1522"/>
        <end position="1567"/>
    </location>
</feature>
<evidence type="ECO:0000256" key="4">
    <source>
        <dbReference type="ARBA" id="ARBA00023136"/>
    </source>
</evidence>
<feature type="compositionally biased region" description="Basic and acidic residues" evidence="5">
    <location>
        <begin position="1544"/>
        <end position="1554"/>
    </location>
</feature>
<dbReference type="Proteomes" id="UP000244193">
    <property type="component" value="Chromosome"/>
</dbReference>
<keyword evidence="2 6" id="KW-0812">Transmembrane</keyword>
<evidence type="ECO:0000256" key="6">
    <source>
        <dbReference type="SAM" id="Phobius"/>
    </source>
</evidence>
<organism evidence="8 9">
    <name type="scientific">Flavobacterium magnum</name>
    <dbReference type="NCBI Taxonomy" id="2162713"/>
    <lineage>
        <taxon>Bacteria</taxon>
        <taxon>Pseudomonadati</taxon>
        <taxon>Bacteroidota</taxon>
        <taxon>Flavobacteriia</taxon>
        <taxon>Flavobacteriales</taxon>
        <taxon>Flavobacteriaceae</taxon>
        <taxon>Flavobacterium</taxon>
    </lineage>
</organism>
<evidence type="ECO:0000256" key="5">
    <source>
        <dbReference type="SAM" id="MobiDB-lite"/>
    </source>
</evidence>
<protein>
    <submittedName>
        <fullName evidence="8">DUF490 domain-containing protein</fullName>
    </submittedName>
</protein>